<name>A0A5M8QYI7_9BACT</name>
<keyword evidence="2" id="KW-1185">Reference proteome</keyword>
<dbReference type="Gene3D" id="2.120.10.80">
    <property type="entry name" value="Kelch-type beta propeller"/>
    <property type="match status" value="2"/>
</dbReference>
<evidence type="ECO:0008006" key="3">
    <source>
        <dbReference type="Google" id="ProtNLM"/>
    </source>
</evidence>
<dbReference type="Pfam" id="PF01344">
    <property type="entry name" value="Kelch_1"/>
    <property type="match status" value="1"/>
</dbReference>
<dbReference type="PANTHER" id="PTHR46773">
    <property type="match status" value="1"/>
</dbReference>
<proteinExistence type="predicted"/>
<dbReference type="SUPFAM" id="SSF117281">
    <property type="entry name" value="Kelch motif"/>
    <property type="match status" value="2"/>
</dbReference>
<dbReference type="RefSeq" id="WP_139012320.1">
    <property type="nucleotide sequence ID" value="NZ_VBSN01000038.1"/>
</dbReference>
<dbReference type="SMART" id="SM00612">
    <property type="entry name" value="Kelch"/>
    <property type="match status" value="3"/>
</dbReference>
<evidence type="ECO:0000313" key="2">
    <source>
        <dbReference type="Proteomes" id="UP000323994"/>
    </source>
</evidence>
<dbReference type="AlphaFoldDB" id="A0A5M8QYI7"/>
<organism evidence="1 2">
    <name type="scientific">Dyadobacter flavalbus</name>
    <dbReference type="NCBI Taxonomy" id="2579942"/>
    <lineage>
        <taxon>Bacteria</taxon>
        <taxon>Pseudomonadati</taxon>
        <taxon>Bacteroidota</taxon>
        <taxon>Cytophagia</taxon>
        <taxon>Cytophagales</taxon>
        <taxon>Spirosomataceae</taxon>
        <taxon>Dyadobacter</taxon>
    </lineage>
</organism>
<dbReference type="InterPro" id="IPR006652">
    <property type="entry name" value="Kelch_1"/>
</dbReference>
<dbReference type="InterPro" id="IPR015915">
    <property type="entry name" value="Kelch-typ_b-propeller"/>
</dbReference>
<gene>
    <name evidence="1" type="ORF">FEM33_12305</name>
</gene>
<reference evidence="1 2" key="1">
    <citation type="submission" date="2019-05" db="EMBL/GenBank/DDBJ databases">
        <authorList>
            <person name="Qu J.-H."/>
        </authorList>
    </citation>
    <scope>NUCLEOTIDE SEQUENCE [LARGE SCALE GENOMIC DNA]</scope>
    <source>
        <strain evidence="1 2">NS28</strain>
    </source>
</reference>
<comment type="caution">
    <text evidence="1">The sequence shown here is derived from an EMBL/GenBank/DDBJ whole genome shotgun (WGS) entry which is preliminary data.</text>
</comment>
<evidence type="ECO:0000313" key="1">
    <source>
        <dbReference type="EMBL" id="KAA6439062.1"/>
    </source>
</evidence>
<dbReference type="PANTHER" id="PTHR46773:SF5">
    <property type="entry name" value="OS04G0487100 PROTEIN"/>
    <property type="match status" value="1"/>
</dbReference>
<dbReference type="Proteomes" id="UP000323994">
    <property type="component" value="Unassembled WGS sequence"/>
</dbReference>
<accession>A0A5M8QYI7</accession>
<dbReference type="OrthoDB" id="175993at2"/>
<sequence length="721" mass="78795">MEHLYNPRFFWHLPACFQRLVYKAILLLFFSASTVNAQWIRKADELNKRAEGNNVIYQNKFYVFGGFGDNPVIESKNEVYDIATNKWKALAPFPAGKEITHQGVVLVDDNVWHIGGRSVDGHGPVSSQVIIYNITTDTWSNGPDLIDPATGEKFPIGGGGYGLVGRTIHVFGGFGPTICEDQSKLHLTLDVDKYLSDPLNTTWENKSAPMPIPRNHLSYVVLGGKIYALGGQFKHDCLAVDQKYCPVYDPVTNTWRRLTDIPVQRSHAEASTFAMDGKIFLVAGQGASNHTQNTTYQFSPQSNNGSGSWTNLSTYKLPGSFLGLSSKVAGSSFIITNGALDNYANERKETYSFQVKRSNARTLAFSVPCTSRTLAAGTSSVFSNLLYCIEDTAPYLVTSNAGWLKIMKNASGNVNLNGTNVEVSISTLGLAAGSYTGTIKATGLSTGSTASFCVNLQVTSGASNSLITDIHTNSSGIYEQSQLHVNSLYYSDRTYVITSVPEFLLDAPFIKTPNNDKKNNSSSVLTFSLMQDATVYAAYDPRATTLPEWLQGWQPITEKLGTNEPGINTLLLYSKDYPAGSVTIGGNLRSPATGSASNYIIIVKAKDAASSLRTAAVKWFLRETGYEKTPAEKQAGMKPLLYPNPVTDHIQIELADIRKQISGIQIMEPDGSVRNIVRTNIQFSEEGCKIQLSGLALQPGLHFIVMHLTNGETEIARIITR</sequence>
<dbReference type="Pfam" id="PF24681">
    <property type="entry name" value="Kelch_KLHDC2_KLHL20_DRC7"/>
    <property type="match status" value="1"/>
</dbReference>
<protein>
    <recommendedName>
        <fullName evidence="3">T9SS type A sorting domain-containing protein</fullName>
    </recommendedName>
</protein>
<dbReference type="EMBL" id="VBSN01000038">
    <property type="protein sequence ID" value="KAA6439062.1"/>
    <property type="molecule type" value="Genomic_DNA"/>
</dbReference>
<dbReference type="InterPro" id="IPR053256">
    <property type="entry name" value="Kelch_repeat-containing"/>
</dbReference>